<accession>A0AAV4TMG5</accession>
<dbReference type="EMBL" id="BPLR01011464">
    <property type="protein sequence ID" value="GIY46686.1"/>
    <property type="molecule type" value="Genomic_DNA"/>
</dbReference>
<evidence type="ECO:0000256" key="1">
    <source>
        <dbReference type="SAM" id="MobiDB-lite"/>
    </source>
</evidence>
<dbReference type="Proteomes" id="UP001054945">
    <property type="component" value="Unassembled WGS sequence"/>
</dbReference>
<protein>
    <submittedName>
        <fullName evidence="2">Uncharacterized protein</fullName>
    </submittedName>
</protein>
<evidence type="ECO:0000313" key="3">
    <source>
        <dbReference type="Proteomes" id="UP001054945"/>
    </source>
</evidence>
<evidence type="ECO:0000313" key="2">
    <source>
        <dbReference type="EMBL" id="GIY46686.1"/>
    </source>
</evidence>
<organism evidence="2 3">
    <name type="scientific">Caerostris extrusa</name>
    <name type="common">Bark spider</name>
    <name type="synonym">Caerostris bankana</name>
    <dbReference type="NCBI Taxonomy" id="172846"/>
    <lineage>
        <taxon>Eukaryota</taxon>
        <taxon>Metazoa</taxon>
        <taxon>Ecdysozoa</taxon>
        <taxon>Arthropoda</taxon>
        <taxon>Chelicerata</taxon>
        <taxon>Arachnida</taxon>
        <taxon>Araneae</taxon>
        <taxon>Araneomorphae</taxon>
        <taxon>Entelegynae</taxon>
        <taxon>Araneoidea</taxon>
        <taxon>Araneidae</taxon>
        <taxon>Caerostris</taxon>
    </lineage>
</organism>
<feature type="region of interest" description="Disordered" evidence="1">
    <location>
        <begin position="94"/>
        <end position="113"/>
    </location>
</feature>
<dbReference type="AlphaFoldDB" id="A0AAV4TMG5"/>
<feature type="compositionally biased region" description="Basic and acidic residues" evidence="1">
    <location>
        <begin position="97"/>
        <end position="108"/>
    </location>
</feature>
<proteinExistence type="predicted"/>
<reference evidence="2 3" key="1">
    <citation type="submission" date="2021-06" db="EMBL/GenBank/DDBJ databases">
        <title>Caerostris extrusa draft genome.</title>
        <authorList>
            <person name="Kono N."/>
            <person name="Arakawa K."/>
        </authorList>
    </citation>
    <scope>NUCLEOTIDE SEQUENCE [LARGE SCALE GENOMIC DNA]</scope>
</reference>
<gene>
    <name evidence="2" type="ORF">CEXT_281871</name>
</gene>
<comment type="caution">
    <text evidence="2">The sequence shown here is derived from an EMBL/GenBank/DDBJ whole genome shotgun (WGS) entry which is preliminary data.</text>
</comment>
<name>A0AAV4TMG5_CAEEX</name>
<sequence length="229" mass="27018">MNVRKILISNLLTKQNLFKLSSLPSQLDPLPLWGPGFKVLRNFVIPACNTTFEWRHKHAILLGGLFPPPRPRATIRKCVFVRNKIVPGRMKRKREMARKEQRKNNYRRECKRRSCPPSQLEPLPLWGPGFKVLRKFPIPACRTAFESRHKHAILLGGLFSPPRPRATVPKCVFLRNKIVPGRMKRKREMARMEQRKNNYCRGERECKRRRLGGRVEAKKFRRLKIGRKR</sequence>
<keyword evidence="3" id="KW-1185">Reference proteome</keyword>